<dbReference type="InterPro" id="IPR014729">
    <property type="entry name" value="Rossmann-like_a/b/a_fold"/>
</dbReference>
<evidence type="ECO:0000313" key="3">
    <source>
        <dbReference type="Proteomes" id="UP000005561"/>
    </source>
</evidence>
<keyword evidence="3" id="KW-1185">Reference proteome</keyword>
<dbReference type="GO" id="GO:0000270">
    <property type="term" value="P:peptidoglycan metabolic process"/>
    <property type="evidence" value="ECO:0007669"/>
    <property type="project" value="TreeGrafter"/>
</dbReference>
<dbReference type="Gene3D" id="3.40.50.620">
    <property type="entry name" value="HUPs"/>
    <property type="match status" value="1"/>
</dbReference>
<protein>
    <recommendedName>
        <fullName evidence="1">DUF218 domain-containing protein</fullName>
    </recommendedName>
</protein>
<accession>C6LAA1</accession>
<name>C6LAA1_9FIRM</name>
<dbReference type="Pfam" id="PF02698">
    <property type="entry name" value="DUF218"/>
    <property type="match status" value="1"/>
</dbReference>
<dbReference type="GO" id="GO:0005886">
    <property type="term" value="C:plasma membrane"/>
    <property type="evidence" value="ECO:0007669"/>
    <property type="project" value="TreeGrafter"/>
</dbReference>
<dbReference type="AlphaFoldDB" id="C6LAA1"/>
<dbReference type="InterPro" id="IPR051599">
    <property type="entry name" value="Cell_Envelope_Assoc"/>
</dbReference>
<dbReference type="InterPro" id="IPR003848">
    <property type="entry name" value="DUF218"/>
</dbReference>
<dbReference type="PANTHER" id="PTHR30336">
    <property type="entry name" value="INNER MEMBRANE PROTEIN, PROBABLE PERMEASE"/>
    <property type="match status" value="1"/>
</dbReference>
<evidence type="ECO:0000313" key="2">
    <source>
        <dbReference type="EMBL" id="EET62508.1"/>
    </source>
</evidence>
<comment type="caution">
    <text evidence="2">The sequence shown here is derived from an EMBL/GenBank/DDBJ whole genome shotgun (WGS) entry which is preliminary data.</text>
</comment>
<dbReference type="GO" id="GO:0043164">
    <property type="term" value="P:Gram-negative-bacterium-type cell wall biogenesis"/>
    <property type="evidence" value="ECO:0007669"/>
    <property type="project" value="TreeGrafter"/>
</dbReference>
<gene>
    <name evidence="2" type="ORF">BRYFOR_05543</name>
</gene>
<evidence type="ECO:0000259" key="1">
    <source>
        <dbReference type="Pfam" id="PF02698"/>
    </source>
</evidence>
<dbReference type="Proteomes" id="UP000005561">
    <property type="component" value="Unassembled WGS sequence"/>
</dbReference>
<dbReference type="CDD" id="cd06259">
    <property type="entry name" value="YdcF-like"/>
    <property type="match status" value="1"/>
</dbReference>
<dbReference type="eggNOG" id="COG1434">
    <property type="taxonomic scope" value="Bacteria"/>
</dbReference>
<dbReference type="PANTHER" id="PTHR30336:SF4">
    <property type="entry name" value="ENVELOPE BIOGENESIS FACTOR ELYC"/>
    <property type="match status" value="1"/>
</dbReference>
<dbReference type="EMBL" id="ACCL02000002">
    <property type="protein sequence ID" value="EET62508.1"/>
    <property type="molecule type" value="Genomic_DNA"/>
</dbReference>
<feature type="domain" description="DUF218" evidence="1">
    <location>
        <begin position="48"/>
        <end position="192"/>
    </location>
</feature>
<reference evidence="2" key="1">
    <citation type="submission" date="2009-07" db="EMBL/GenBank/DDBJ databases">
        <authorList>
            <person name="Weinstock G."/>
            <person name="Sodergren E."/>
            <person name="Clifton S."/>
            <person name="Fulton L."/>
            <person name="Fulton B."/>
            <person name="Courtney L."/>
            <person name="Fronick C."/>
            <person name="Harrison M."/>
            <person name="Strong C."/>
            <person name="Farmer C."/>
            <person name="Delahaunty K."/>
            <person name="Markovic C."/>
            <person name="Hall O."/>
            <person name="Minx P."/>
            <person name="Tomlinson C."/>
            <person name="Mitreva M."/>
            <person name="Nelson J."/>
            <person name="Hou S."/>
            <person name="Wollam A."/>
            <person name="Pepin K.H."/>
            <person name="Johnson M."/>
            <person name="Bhonagiri V."/>
            <person name="Nash W.E."/>
            <person name="Warren W."/>
            <person name="Chinwalla A."/>
            <person name="Mardis E.R."/>
            <person name="Wilson R.K."/>
        </authorList>
    </citation>
    <scope>NUCLEOTIDE SEQUENCE [LARGE SCALE GENOMIC DNA]</scope>
    <source>
        <strain evidence="2">DSM 14469</strain>
    </source>
</reference>
<sequence length="222" mass="25034">MDVFSYQASVAYASGGAHFGRGEMYMKKYYDYLTDFIFVEDAPQEADIIFIPGSGYGELALRAAELYHQKLAGQIVASGKYSILGDSFAGPLSPQEYVGKSYETESDFLTAVLVERGVPRSAVLQEKQATYTYENAIYTAKLLEGRTIRRALLVCQAFHARRSLLYYKILFPETEILVCPVQTRGITKDNWYLDADRIDIVLGEVERCGGQFHEIMKERAAR</sequence>
<proteinExistence type="predicted"/>
<dbReference type="STRING" id="168384.SAMN05660368_02195"/>
<organism evidence="2 3">
    <name type="scientific">Marvinbryantia formatexigens DSM 14469</name>
    <dbReference type="NCBI Taxonomy" id="478749"/>
    <lineage>
        <taxon>Bacteria</taxon>
        <taxon>Bacillati</taxon>
        <taxon>Bacillota</taxon>
        <taxon>Clostridia</taxon>
        <taxon>Lachnospirales</taxon>
        <taxon>Lachnospiraceae</taxon>
        <taxon>Marvinbryantia</taxon>
    </lineage>
</organism>